<keyword evidence="1" id="KW-1133">Transmembrane helix</keyword>
<comment type="caution">
    <text evidence="2">The sequence shown here is derived from an EMBL/GenBank/DDBJ whole genome shotgun (WGS) entry which is preliminary data.</text>
</comment>
<protein>
    <recommendedName>
        <fullName evidence="4">Transmembrane protein</fullName>
    </recommendedName>
</protein>
<proteinExistence type="predicted"/>
<evidence type="ECO:0000256" key="1">
    <source>
        <dbReference type="SAM" id="Phobius"/>
    </source>
</evidence>
<evidence type="ECO:0000313" key="2">
    <source>
        <dbReference type="EMBL" id="GMN30824.1"/>
    </source>
</evidence>
<keyword evidence="1" id="KW-0812">Transmembrane</keyword>
<keyword evidence="3" id="KW-1185">Reference proteome</keyword>
<gene>
    <name evidence="2" type="ORF">TIFTF001_046457</name>
</gene>
<keyword evidence="1" id="KW-0472">Membrane</keyword>
<organism evidence="2 3">
    <name type="scientific">Ficus carica</name>
    <name type="common">Common fig</name>
    <dbReference type="NCBI Taxonomy" id="3494"/>
    <lineage>
        <taxon>Eukaryota</taxon>
        <taxon>Viridiplantae</taxon>
        <taxon>Streptophyta</taxon>
        <taxon>Embryophyta</taxon>
        <taxon>Tracheophyta</taxon>
        <taxon>Spermatophyta</taxon>
        <taxon>Magnoliopsida</taxon>
        <taxon>eudicotyledons</taxon>
        <taxon>Gunneridae</taxon>
        <taxon>Pentapetalae</taxon>
        <taxon>rosids</taxon>
        <taxon>fabids</taxon>
        <taxon>Rosales</taxon>
        <taxon>Moraceae</taxon>
        <taxon>Ficeae</taxon>
        <taxon>Ficus</taxon>
    </lineage>
</organism>
<feature type="transmembrane region" description="Helical" evidence="1">
    <location>
        <begin position="147"/>
        <end position="171"/>
    </location>
</feature>
<dbReference type="Proteomes" id="UP001187192">
    <property type="component" value="Unassembled WGS sequence"/>
</dbReference>
<sequence length="233" mass="25278">MGTLGNDDGDDEGVEMTSVWRFSLRLVADMFSGRPTFLLLPLEVQTPLFFDGGGVEGPISGPKEAEFILKRTTGVHGFYRASTLVPLSSSSSPNFLFFLSCETFPFFLRSSPNFYFRTSSLAAAASPASPRSSSSYSQNPGSSFPCFPVLLLHLPKILAVASPFVFFGFFIQTNRTNSSSSSKVCQTPNPTIRDKAFSQPASARHATFLARDASQLVSITSSRFLFGFDPATS</sequence>
<evidence type="ECO:0000313" key="3">
    <source>
        <dbReference type="Proteomes" id="UP001187192"/>
    </source>
</evidence>
<dbReference type="AlphaFoldDB" id="A0AA87Z5X9"/>
<dbReference type="EMBL" id="BTGU01004691">
    <property type="protein sequence ID" value="GMN30824.1"/>
    <property type="molecule type" value="Genomic_DNA"/>
</dbReference>
<accession>A0AA87Z5X9</accession>
<evidence type="ECO:0008006" key="4">
    <source>
        <dbReference type="Google" id="ProtNLM"/>
    </source>
</evidence>
<reference evidence="2" key="1">
    <citation type="submission" date="2023-07" db="EMBL/GenBank/DDBJ databases">
        <title>draft genome sequence of fig (Ficus carica).</title>
        <authorList>
            <person name="Takahashi T."/>
            <person name="Nishimura K."/>
        </authorList>
    </citation>
    <scope>NUCLEOTIDE SEQUENCE</scope>
</reference>
<name>A0AA87Z5X9_FICCA</name>